<dbReference type="EMBL" id="AQQW01000009">
    <property type="protein sequence ID" value="ETW11879.1"/>
    <property type="molecule type" value="Genomic_DNA"/>
</dbReference>
<dbReference type="AlphaFoldDB" id="W4HGS7"/>
<evidence type="ECO:0000259" key="1">
    <source>
        <dbReference type="Pfam" id="PF07883"/>
    </source>
</evidence>
<dbReference type="InterPro" id="IPR052538">
    <property type="entry name" value="Flavonoid_dioxygenase-like"/>
</dbReference>
<dbReference type="SUPFAM" id="SSF51182">
    <property type="entry name" value="RmlC-like cupins"/>
    <property type="match status" value="1"/>
</dbReference>
<protein>
    <submittedName>
        <fullName evidence="2">Cupin</fullName>
    </submittedName>
</protein>
<name>W4HGS7_9RHOB</name>
<dbReference type="Gene3D" id="2.60.120.10">
    <property type="entry name" value="Jelly Rolls"/>
    <property type="match status" value="1"/>
</dbReference>
<dbReference type="InterPro" id="IPR011051">
    <property type="entry name" value="RmlC_Cupin_sf"/>
</dbReference>
<proteinExistence type="predicted"/>
<comment type="caution">
    <text evidence="2">The sequence shown here is derived from an EMBL/GenBank/DDBJ whole genome shotgun (WGS) entry which is preliminary data.</text>
</comment>
<dbReference type="PANTHER" id="PTHR43346">
    <property type="entry name" value="LIGAND BINDING DOMAIN PROTEIN, PUTATIVE (AFU_ORTHOLOGUE AFUA_6G14370)-RELATED"/>
    <property type="match status" value="1"/>
</dbReference>
<dbReference type="OrthoDB" id="9791637at2"/>
<gene>
    <name evidence="2" type="ORF">ATO8_14472</name>
</gene>
<feature type="domain" description="Cupin type-2" evidence="1">
    <location>
        <begin position="39"/>
        <end position="107"/>
    </location>
</feature>
<dbReference type="Proteomes" id="UP000019063">
    <property type="component" value="Unassembled WGS sequence"/>
</dbReference>
<reference evidence="2 3" key="1">
    <citation type="journal article" date="2014" name="Antonie Van Leeuwenhoek">
        <title>Roseivivax atlanticus sp. nov., isolated from surface seawater of the Atlantic Ocean.</title>
        <authorList>
            <person name="Li G."/>
            <person name="Lai Q."/>
            <person name="Liu X."/>
            <person name="Sun F."/>
            <person name="Shao Z."/>
        </authorList>
    </citation>
    <scope>NUCLEOTIDE SEQUENCE [LARGE SCALE GENOMIC DNA]</scope>
    <source>
        <strain evidence="2 3">22II-s10s</strain>
    </source>
</reference>
<dbReference type="STRING" id="1379903.ATO8_14472"/>
<dbReference type="PATRIC" id="fig|1317118.6.peg.2977"/>
<dbReference type="Pfam" id="PF07883">
    <property type="entry name" value="Cupin_2"/>
    <property type="match status" value="1"/>
</dbReference>
<evidence type="ECO:0000313" key="2">
    <source>
        <dbReference type="EMBL" id="ETW11879.1"/>
    </source>
</evidence>
<accession>W4HGS7</accession>
<dbReference type="InterPro" id="IPR014710">
    <property type="entry name" value="RmlC-like_jellyroll"/>
</dbReference>
<dbReference type="RefSeq" id="WP_043845423.1">
    <property type="nucleotide sequence ID" value="NZ_AQQW01000009.1"/>
</dbReference>
<dbReference type="CDD" id="cd02208">
    <property type="entry name" value="cupin_RmlC-like"/>
    <property type="match status" value="1"/>
</dbReference>
<organism evidence="2 3">
    <name type="scientific">Roseivivax marinus</name>
    <dbReference type="NCBI Taxonomy" id="1379903"/>
    <lineage>
        <taxon>Bacteria</taxon>
        <taxon>Pseudomonadati</taxon>
        <taxon>Pseudomonadota</taxon>
        <taxon>Alphaproteobacteria</taxon>
        <taxon>Rhodobacterales</taxon>
        <taxon>Roseobacteraceae</taxon>
        <taxon>Roseivivax</taxon>
    </lineage>
</organism>
<evidence type="ECO:0000313" key="3">
    <source>
        <dbReference type="Proteomes" id="UP000019063"/>
    </source>
</evidence>
<sequence>MTMLPGVTKSNTGIDEISWNILGQTYVPKQKSENSMAWHATLPVGTFVPPHIHPTQDEFIYVLEGRFDVVFDGTWHQAEPGDLIRMPMGLPHGIFNKTEQSIKCLFWVSPTRKLFELFWALHNLGPDANPADVVAVSAQHEVDFLPPEE</sequence>
<dbReference type="InterPro" id="IPR013096">
    <property type="entry name" value="Cupin_2"/>
</dbReference>
<keyword evidence="3" id="KW-1185">Reference proteome</keyword>
<dbReference type="eggNOG" id="COG1917">
    <property type="taxonomic scope" value="Bacteria"/>
</dbReference>
<dbReference type="PANTHER" id="PTHR43346:SF1">
    <property type="entry name" value="QUERCETIN 2,3-DIOXYGENASE-RELATED"/>
    <property type="match status" value="1"/>
</dbReference>